<accession>A0ABY6I664</accession>
<protein>
    <submittedName>
        <fullName evidence="2">CGNR zinc finger domain-containing protein</fullName>
    </submittedName>
</protein>
<evidence type="ECO:0000313" key="3">
    <source>
        <dbReference type="Proteomes" id="UP001163878"/>
    </source>
</evidence>
<dbReference type="InterPro" id="IPR023286">
    <property type="entry name" value="ABATE_dom_sf"/>
</dbReference>
<dbReference type="Proteomes" id="UP001163878">
    <property type="component" value="Chromosome"/>
</dbReference>
<dbReference type="PANTHER" id="PTHR35525">
    <property type="entry name" value="BLL6575 PROTEIN"/>
    <property type="match status" value="1"/>
</dbReference>
<evidence type="ECO:0000259" key="1">
    <source>
        <dbReference type="Pfam" id="PF11706"/>
    </source>
</evidence>
<dbReference type="InterPro" id="IPR021005">
    <property type="entry name" value="Znf_CGNR"/>
</dbReference>
<reference evidence="2" key="1">
    <citation type="submission" date="2022-10" db="EMBL/GenBank/DDBJ databases">
        <title>Cytochrome P450 Catalyzes Benzene Ring Formation in the Biosynthesis of Trialkyl-Substituted Aromatic Polyketides.</title>
        <authorList>
            <person name="Zhao E."/>
            <person name="Ge H."/>
        </authorList>
    </citation>
    <scope>NUCLEOTIDE SEQUENCE</scope>
    <source>
        <strain evidence="2">NA0869</strain>
    </source>
</reference>
<dbReference type="EMBL" id="CP107567">
    <property type="protein sequence ID" value="UYQ62480.1"/>
    <property type="molecule type" value="Genomic_DNA"/>
</dbReference>
<dbReference type="PANTHER" id="PTHR35525:SF3">
    <property type="entry name" value="BLL6575 PROTEIN"/>
    <property type="match status" value="1"/>
</dbReference>
<sequence>MNDRPPAPGGLALVEALVNTLDVETGADSLDTPASRERFGLAPAEIPAARDLREALRAACLAHAGHGTATALDTLLTDAPLRVAVAPDGSAAVRAAGPPTLLSRVAEAIATATADGTWTRLKACEAEDCHWAYYDRSPAGRSRWCSMSVCGARTKMRTYRARRTP</sequence>
<proteinExistence type="predicted"/>
<dbReference type="Pfam" id="PF11706">
    <property type="entry name" value="zf-CGNR"/>
    <property type="match status" value="1"/>
</dbReference>
<dbReference type="Gene3D" id="1.10.3300.10">
    <property type="entry name" value="Jann2411-like domain"/>
    <property type="match status" value="1"/>
</dbReference>
<feature type="domain" description="Zinc finger CGNR" evidence="1">
    <location>
        <begin position="120"/>
        <end position="163"/>
    </location>
</feature>
<name>A0ABY6I664_STRPE</name>
<gene>
    <name evidence="2" type="ORF">OGH68_13960</name>
</gene>
<evidence type="ECO:0000313" key="2">
    <source>
        <dbReference type="EMBL" id="UYQ62480.1"/>
    </source>
</evidence>
<keyword evidence="3" id="KW-1185">Reference proteome</keyword>
<dbReference type="SUPFAM" id="SSF160904">
    <property type="entry name" value="Jann2411-like"/>
    <property type="match status" value="1"/>
</dbReference>
<organism evidence="2 3">
    <name type="scientific">Streptomyces peucetius</name>
    <dbReference type="NCBI Taxonomy" id="1950"/>
    <lineage>
        <taxon>Bacteria</taxon>
        <taxon>Bacillati</taxon>
        <taxon>Actinomycetota</taxon>
        <taxon>Actinomycetes</taxon>
        <taxon>Kitasatosporales</taxon>
        <taxon>Streptomycetaceae</taxon>
        <taxon>Streptomyces</taxon>
    </lineage>
</organism>
<dbReference type="InterPro" id="IPR010852">
    <property type="entry name" value="ABATE"/>
</dbReference>
<dbReference type="RefSeq" id="WP_264243979.1">
    <property type="nucleotide sequence ID" value="NZ_CP107567.1"/>
</dbReference>